<protein>
    <submittedName>
        <fullName evidence="1">Uncharacterized protein</fullName>
    </submittedName>
</protein>
<dbReference type="AlphaFoldDB" id="A0A0E9XPU7"/>
<sequence>MYIHPLKSGIIPKVYFVFVL</sequence>
<reference evidence="1" key="2">
    <citation type="journal article" date="2015" name="Fish Shellfish Immunol.">
        <title>Early steps in the European eel (Anguilla anguilla)-Vibrio vulnificus interaction in the gills: Role of the RtxA13 toxin.</title>
        <authorList>
            <person name="Callol A."/>
            <person name="Pajuelo D."/>
            <person name="Ebbesson L."/>
            <person name="Teles M."/>
            <person name="MacKenzie S."/>
            <person name="Amaro C."/>
        </authorList>
    </citation>
    <scope>NUCLEOTIDE SEQUENCE</scope>
</reference>
<dbReference type="EMBL" id="GBXM01003830">
    <property type="protein sequence ID" value="JAI04748.1"/>
    <property type="molecule type" value="Transcribed_RNA"/>
</dbReference>
<organism evidence="1">
    <name type="scientific">Anguilla anguilla</name>
    <name type="common">European freshwater eel</name>
    <name type="synonym">Muraena anguilla</name>
    <dbReference type="NCBI Taxonomy" id="7936"/>
    <lineage>
        <taxon>Eukaryota</taxon>
        <taxon>Metazoa</taxon>
        <taxon>Chordata</taxon>
        <taxon>Craniata</taxon>
        <taxon>Vertebrata</taxon>
        <taxon>Euteleostomi</taxon>
        <taxon>Actinopterygii</taxon>
        <taxon>Neopterygii</taxon>
        <taxon>Teleostei</taxon>
        <taxon>Anguilliformes</taxon>
        <taxon>Anguillidae</taxon>
        <taxon>Anguilla</taxon>
    </lineage>
</organism>
<reference evidence="1" key="1">
    <citation type="submission" date="2014-11" db="EMBL/GenBank/DDBJ databases">
        <authorList>
            <person name="Amaro Gonzalez C."/>
        </authorList>
    </citation>
    <scope>NUCLEOTIDE SEQUENCE</scope>
</reference>
<name>A0A0E9XPU7_ANGAN</name>
<evidence type="ECO:0000313" key="1">
    <source>
        <dbReference type="EMBL" id="JAI04748.1"/>
    </source>
</evidence>
<accession>A0A0E9XPU7</accession>
<proteinExistence type="predicted"/>